<evidence type="ECO:0000313" key="2">
    <source>
        <dbReference type="EMBL" id="KAF7271710.1"/>
    </source>
</evidence>
<protein>
    <submittedName>
        <fullName evidence="2">Uncharacterized protein</fullName>
    </submittedName>
</protein>
<dbReference type="Proteomes" id="UP000625711">
    <property type="component" value="Unassembled WGS sequence"/>
</dbReference>
<keyword evidence="3" id="KW-1185">Reference proteome</keyword>
<reference evidence="2" key="1">
    <citation type="submission" date="2020-08" db="EMBL/GenBank/DDBJ databases">
        <title>Genome sequencing and assembly of the red palm weevil Rhynchophorus ferrugineus.</title>
        <authorList>
            <person name="Dias G.B."/>
            <person name="Bergman C.M."/>
            <person name="Manee M."/>
        </authorList>
    </citation>
    <scope>NUCLEOTIDE SEQUENCE</scope>
    <source>
        <strain evidence="2">AA-2017</strain>
        <tissue evidence="2">Whole larva</tissue>
    </source>
</reference>
<accession>A0A834M9R2</accession>
<evidence type="ECO:0000313" key="3">
    <source>
        <dbReference type="Proteomes" id="UP000625711"/>
    </source>
</evidence>
<dbReference type="AlphaFoldDB" id="A0A834M9R2"/>
<organism evidence="2 3">
    <name type="scientific">Rhynchophorus ferrugineus</name>
    <name type="common">Red palm weevil</name>
    <name type="synonym">Curculio ferrugineus</name>
    <dbReference type="NCBI Taxonomy" id="354439"/>
    <lineage>
        <taxon>Eukaryota</taxon>
        <taxon>Metazoa</taxon>
        <taxon>Ecdysozoa</taxon>
        <taxon>Arthropoda</taxon>
        <taxon>Hexapoda</taxon>
        <taxon>Insecta</taxon>
        <taxon>Pterygota</taxon>
        <taxon>Neoptera</taxon>
        <taxon>Endopterygota</taxon>
        <taxon>Coleoptera</taxon>
        <taxon>Polyphaga</taxon>
        <taxon>Cucujiformia</taxon>
        <taxon>Curculionidae</taxon>
        <taxon>Dryophthorinae</taxon>
        <taxon>Rhynchophorus</taxon>
    </lineage>
</organism>
<dbReference type="EMBL" id="JAACXV010013912">
    <property type="protein sequence ID" value="KAF7271710.1"/>
    <property type="molecule type" value="Genomic_DNA"/>
</dbReference>
<comment type="caution">
    <text evidence="2">The sequence shown here is derived from an EMBL/GenBank/DDBJ whole genome shotgun (WGS) entry which is preliminary data.</text>
</comment>
<feature type="compositionally biased region" description="Polar residues" evidence="1">
    <location>
        <begin position="86"/>
        <end position="100"/>
    </location>
</feature>
<evidence type="ECO:0000256" key="1">
    <source>
        <dbReference type="SAM" id="MobiDB-lite"/>
    </source>
</evidence>
<feature type="region of interest" description="Disordered" evidence="1">
    <location>
        <begin position="71"/>
        <end position="122"/>
    </location>
</feature>
<proteinExistence type="predicted"/>
<sequence length="122" mass="14013">MTGIENLRKLSTCRRRNRYFTQIIRKKINQTKTNRVRRYEITKYNGPAQIPQPPYRPELCYLAWDPPRPRTLFGLSSSDENPSKQPPVNQTGSRWHSANPSLPLERTPGLCSTLRGTDSGSV</sequence>
<gene>
    <name evidence="2" type="ORF">GWI33_015441</name>
</gene>
<name>A0A834M9R2_RHYFE</name>